<keyword evidence="2" id="KW-1185">Reference proteome</keyword>
<dbReference type="GO" id="GO:0005737">
    <property type="term" value="C:cytoplasm"/>
    <property type="evidence" value="ECO:0007669"/>
    <property type="project" value="TreeGrafter"/>
</dbReference>
<organism evidence="1 2">
    <name type="scientific">Flagellimonas meridianipacifica</name>
    <dbReference type="NCBI Taxonomy" id="1080225"/>
    <lineage>
        <taxon>Bacteria</taxon>
        <taxon>Pseudomonadati</taxon>
        <taxon>Bacteroidota</taxon>
        <taxon>Flavobacteriia</taxon>
        <taxon>Flavobacteriales</taxon>
        <taxon>Flavobacteriaceae</taxon>
        <taxon>Flagellimonas</taxon>
    </lineage>
</organism>
<dbReference type="PANTHER" id="PTHR21621:SF0">
    <property type="entry name" value="BETA-CITRYLGLUTAMATE SYNTHASE B-RELATED"/>
    <property type="match status" value="1"/>
</dbReference>
<evidence type="ECO:0000313" key="2">
    <source>
        <dbReference type="Proteomes" id="UP000237640"/>
    </source>
</evidence>
<dbReference type="PANTHER" id="PTHR21621">
    <property type="entry name" value="RIBOSOMAL PROTEIN S6 MODIFICATION PROTEIN"/>
    <property type="match status" value="1"/>
</dbReference>
<dbReference type="Proteomes" id="UP000237640">
    <property type="component" value="Unassembled WGS sequence"/>
</dbReference>
<dbReference type="SUPFAM" id="SSF56059">
    <property type="entry name" value="Glutathione synthetase ATP-binding domain-like"/>
    <property type="match status" value="1"/>
</dbReference>
<name>A0A2T0MCQ8_9FLAO</name>
<dbReference type="NCBIfam" id="TIGR04192">
    <property type="entry name" value="GRASP_w_spasm"/>
    <property type="match status" value="1"/>
</dbReference>
<evidence type="ECO:0000313" key="1">
    <source>
        <dbReference type="EMBL" id="PRX55259.1"/>
    </source>
</evidence>
<dbReference type="GO" id="GO:0016879">
    <property type="term" value="F:ligase activity, forming carbon-nitrogen bonds"/>
    <property type="evidence" value="ECO:0007669"/>
    <property type="project" value="TreeGrafter"/>
</dbReference>
<gene>
    <name evidence="1" type="ORF">CLV81_3668</name>
</gene>
<comment type="caution">
    <text evidence="1">The sequence shown here is derived from an EMBL/GenBank/DDBJ whole genome shotgun (WGS) entry which is preliminary data.</text>
</comment>
<dbReference type="EMBL" id="PVYX01000002">
    <property type="protein sequence ID" value="PRX55259.1"/>
    <property type="molecule type" value="Genomic_DNA"/>
</dbReference>
<reference evidence="1 2" key="1">
    <citation type="submission" date="2018-03" db="EMBL/GenBank/DDBJ databases">
        <title>Genomic Encyclopedia of Archaeal and Bacterial Type Strains, Phase II (KMG-II): from individual species to whole genera.</title>
        <authorList>
            <person name="Goeker M."/>
        </authorList>
    </citation>
    <scope>NUCLEOTIDE SEQUENCE [LARGE SCALE GENOMIC DNA]</scope>
    <source>
        <strain evidence="1 2">DSM 25027</strain>
    </source>
</reference>
<accession>A0A2T0MCQ8</accession>
<dbReference type="AlphaFoldDB" id="A0A2T0MCQ8"/>
<proteinExistence type="predicted"/>
<dbReference type="InterPro" id="IPR026455">
    <property type="entry name" value="GRASP_w_spasm"/>
</dbReference>
<sequence length="328" mass="38850">MILILSQENYDPSTSDVQNWLDYYGAKYKRINGADIFKDFTTDLGNSNFDQLIEEVNVVWFRRWLEFESRFKITYEDLPEGVLASENNLLRLSEYVKNETRVVNNFFFDLFKEKVWLSDPRKIRLSKLRVLQLAKTNGLLTPYSLVTTSKLELIRFKNQHGRVISKNLNEVQVFTDLKSKYHSSKTIEVDNDFIENISENFFPSFFQSLIEKEYELRVFFLDDEFYPMAIFSQLDKKTKIDFRNYNNDNPNRCVPYELDEKIKFSLKKLMADLNLKTGSIDLIKSIDGKYYFLEVNPVGQFGMTSFPCNYKLEKKIAEYLIQLDKTNE</sequence>
<protein>
    <submittedName>
        <fullName evidence="1">ATP-GRASP peptide maturase of grasp-with-spasm system</fullName>
    </submittedName>
</protein>
<dbReference type="Gene3D" id="3.30.470.20">
    <property type="entry name" value="ATP-grasp fold, B domain"/>
    <property type="match status" value="1"/>
</dbReference>
<dbReference type="OrthoDB" id="583309at2"/>
<dbReference type="RefSeq" id="WP_106146981.1">
    <property type="nucleotide sequence ID" value="NZ_PVYX01000002.1"/>
</dbReference>